<dbReference type="Pfam" id="PF03004">
    <property type="entry name" value="Transposase_24"/>
    <property type="match status" value="1"/>
</dbReference>
<comment type="caution">
    <text evidence="1">The sequence shown here is derived from an EMBL/GenBank/DDBJ whole genome shotgun (WGS) entry which is preliminary data.</text>
</comment>
<evidence type="ECO:0000313" key="1">
    <source>
        <dbReference type="EMBL" id="OAY68198.1"/>
    </source>
</evidence>
<organism evidence="1 2">
    <name type="scientific">Ananas comosus</name>
    <name type="common">Pineapple</name>
    <name type="synonym">Ananas ananas</name>
    <dbReference type="NCBI Taxonomy" id="4615"/>
    <lineage>
        <taxon>Eukaryota</taxon>
        <taxon>Viridiplantae</taxon>
        <taxon>Streptophyta</taxon>
        <taxon>Embryophyta</taxon>
        <taxon>Tracheophyta</taxon>
        <taxon>Spermatophyta</taxon>
        <taxon>Magnoliopsida</taxon>
        <taxon>Liliopsida</taxon>
        <taxon>Poales</taxon>
        <taxon>Bromeliaceae</taxon>
        <taxon>Bromelioideae</taxon>
        <taxon>Ananas</taxon>
    </lineage>
</organism>
<protein>
    <recommendedName>
        <fullName evidence="3">Transposase</fullName>
    </recommendedName>
</protein>
<accession>A0A199UTT5</accession>
<dbReference type="PANTHER" id="PTHR33144">
    <property type="entry name" value="OS10G0409366 PROTEIN-RELATED"/>
    <property type="match status" value="1"/>
</dbReference>
<evidence type="ECO:0008006" key="3">
    <source>
        <dbReference type="Google" id="ProtNLM"/>
    </source>
</evidence>
<gene>
    <name evidence="1" type="ORF">ACMD2_26773</name>
</gene>
<dbReference type="InterPro" id="IPR004252">
    <property type="entry name" value="Probable_transposase_24"/>
</dbReference>
<dbReference type="PANTHER" id="PTHR33144:SF25">
    <property type="entry name" value="DUF4216 DOMAIN-CONTAINING PROTEIN"/>
    <property type="match status" value="1"/>
</dbReference>
<dbReference type="EMBL" id="LSRQ01005060">
    <property type="protein sequence ID" value="OAY68198.1"/>
    <property type="molecule type" value="Genomic_DNA"/>
</dbReference>
<reference evidence="1 2" key="1">
    <citation type="journal article" date="2016" name="DNA Res.">
        <title>The draft genome of MD-2 pineapple using hybrid error correction of long reads.</title>
        <authorList>
            <person name="Redwan R.M."/>
            <person name="Saidin A."/>
            <person name="Kumar S.V."/>
        </authorList>
    </citation>
    <scope>NUCLEOTIDE SEQUENCE [LARGE SCALE GENOMIC DNA]</scope>
    <source>
        <strain evidence="2">cv. MD2</strain>
        <tissue evidence="1">Leaf</tissue>
    </source>
</reference>
<proteinExistence type="predicted"/>
<sequence length="152" mass="18083">QLEEQRALIAAVDEALAAKLANVELLAEKFTLPKDLHVLGVIVRQLRSHFNSWRYDLHRFHYKKYKTDEQRRAHCPADIDPDHWNWLIDYWSNPQFKRISEANKANRSKQTMVARVGTKSIARNLIEMVQSLWREEELEDNDFVSKYGRYRS</sequence>
<evidence type="ECO:0000313" key="2">
    <source>
        <dbReference type="Proteomes" id="UP000092600"/>
    </source>
</evidence>
<feature type="non-terminal residue" evidence="1">
    <location>
        <position position="1"/>
    </location>
</feature>
<dbReference type="AlphaFoldDB" id="A0A199UTT5"/>
<name>A0A199UTT5_ANACO</name>
<dbReference type="Proteomes" id="UP000092600">
    <property type="component" value="Unassembled WGS sequence"/>
</dbReference>